<accession>G6XMJ6</accession>
<name>G6XMJ6_9PROT</name>
<dbReference type="PATRIC" id="fig|1088869.3.peg.2707"/>
<keyword evidence="2" id="KW-1185">Reference proteome</keyword>
<protein>
    <submittedName>
        <fullName evidence="1">Uncharacterized protein</fullName>
    </submittedName>
</protein>
<gene>
    <name evidence="1" type="ORF">GMO_27140</name>
</gene>
<dbReference type="AlphaFoldDB" id="G6XMJ6"/>
<reference evidence="1 2" key="1">
    <citation type="submission" date="2011-10" db="EMBL/GenBank/DDBJ databases">
        <title>Genome sequence of Gluconobacter morbifer G707, isolated from Drosophila gut.</title>
        <authorList>
            <person name="Lee W.-J."/>
            <person name="Kim E.-K."/>
        </authorList>
    </citation>
    <scope>NUCLEOTIDE SEQUENCE [LARGE SCALE GENOMIC DNA]</scope>
    <source>
        <strain evidence="1 2">G707</strain>
    </source>
</reference>
<evidence type="ECO:0000313" key="1">
    <source>
        <dbReference type="EMBL" id="EHH67094.1"/>
    </source>
</evidence>
<dbReference type="EMBL" id="AGQV01000013">
    <property type="protein sequence ID" value="EHH67094.1"/>
    <property type="molecule type" value="Genomic_DNA"/>
</dbReference>
<comment type="caution">
    <text evidence="1">The sequence shown here is derived from an EMBL/GenBank/DDBJ whole genome shotgun (WGS) entry which is preliminary data.</text>
</comment>
<proteinExistence type="predicted"/>
<organism evidence="1 2">
    <name type="scientific">Gluconobacter morbifer G707</name>
    <dbReference type="NCBI Taxonomy" id="1088869"/>
    <lineage>
        <taxon>Bacteria</taxon>
        <taxon>Pseudomonadati</taxon>
        <taxon>Pseudomonadota</taxon>
        <taxon>Alphaproteobacteria</taxon>
        <taxon>Acetobacterales</taxon>
        <taxon>Acetobacteraceae</taxon>
        <taxon>Gluconobacter</taxon>
    </lineage>
</organism>
<evidence type="ECO:0000313" key="2">
    <source>
        <dbReference type="Proteomes" id="UP000004949"/>
    </source>
</evidence>
<sequence length="63" mass="7189">MMLNDAYLEEVAFFPVPGIFQRNDTPLIGQFRLFLRSCGVGRSTAADALLRIPPVRHNRRGWT</sequence>
<dbReference type="Proteomes" id="UP000004949">
    <property type="component" value="Unassembled WGS sequence"/>
</dbReference>